<evidence type="ECO:0000259" key="1">
    <source>
        <dbReference type="PROSITE" id="PS50878"/>
    </source>
</evidence>
<feature type="non-terminal residue" evidence="2">
    <location>
        <position position="1"/>
    </location>
</feature>
<sequence>ANNKCKAAWNVIKAESQSIKLSKEPEVDSKQLNEYFVNAASQLNQSNAISQNNNSSKALEFLNQYLSSHSNLDLKFKWHHITEFDILKCVSQLSSSQSEDIYGFSNKVVKEIIYVILEPLLYLYNMMLQQNVFPNVMKVIKVIPIYKKGDKLNPANYRPISLVPIFSKIFEHCIKEQLYGYISQNGLICDEQFGFIRGRTTIKAVESVVSKVLNSFECKTICSATLIDLSKAFDCIPHDLLLKKLNQYGVKDGELRLFSSYLTGRRQTVVQANDQSDFCNVKIGVPQGSVLGPFLFIIAVNDFANSMPCNSVLYADDATLLSRNKQLDLLMLDQSRALERAKEWFKVNSLVVNNDKTEHICFSLDFNVSNNFKPVKQLGIYLDSRLSWDFHIQTICKKLARVIYLLRKLKSCVSSEMLLTAYYAFFHPHLLYGVVLWGNSSAAKQVFLWQKKALRVVKGIPERESCYPVFKELHIMTLPCLFIYDCLLRVKENLSKYQLRQDVHSYPTRYNGMLDVLSVRLEKTKKSHIFIEIELFNKLPRIAWSVSMVKFKNVLRTWFKEKAFYSIEQYLASDTSDMRF</sequence>
<dbReference type="GO" id="GO:0071897">
    <property type="term" value="P:DNA biosynthetic process"/>
    <property type="evidence" value="ECO:0007669"/>
    <property type="project" value="UniProtKB-ARBA"/>
</dbReference>
<dbReference type="InterPro" id="IPR000477">
    <property type="entry name" value="RT_dom"/>
</dbReference>
<dbReference type="CDD" id="cd01650">
    <property type="entry name" value="RT_nLTR_like"/>
    <property type="match status" value="1"/>
</dbReference>
<dbReference type="AlphaFoldDB" id="A0A1B6JYH6"/>
<dbReference type="InterPro" id="IPR043502">
    <property type="entry name" value="DNA/RNA_pol_sf"/>
</dbReference>
<evidence type="ECO:0000313" key="2">
    <source>
        <dbReference type="EMBL" id="JAT03954.1"/>
    </source>
</evidence>
<organism evidence="2">
    <name type="scientific">Homalodisca liturata</name>
    <dbReference type="NCBI Taxonomy" id="320908"/>
    <lineage>
        <taxon>Eukaryota</taxon>
        <taxon>Metazoa</taxon>
        <taxon>Ecdysozoa</taxon>
        <taxon>Arthropoda</taxon>
        <taxon>Hexapoda</taxon>
        <taxon>Insecta</taxon>
        <taxon>Pterygota</taxon>
        <taxon>Neoptera</taxon>
        <taxon>Paraneoptera</taxon>
        <taxon>Hemiptera</taxon>
        <taxon>Auchenorrhyncha</taxon>
        <taxon>Membracoidea</taxon>
        <taxon>Cicadellidae</taxon>
        <taxon>Cicadellinae</taxon>
        <taxon>Proconiini</taxon>
        <taxon>Homalodisca</taxon>
    </lineage>
</organism>
<dbReference type="EMBL" id="GECU01003753">
    <property type="protein sequence ID" value="JAT03954.1"/>
    <property type="molecule type" value="Transcribed_RNA"/>
</dbReference>
<dbReference type="PROSITE" id="PS50878">
    <property type="entry name" value="RT_POL"/>
    <property type="match status" value="1"/>
</dbReference>
<name>A0A1B6JYH6_9HEMI</name>
<dbReference type="PANTHER" id="PTHR33332">
    <property type="entry name" value="REVERSE TRANSCRIPTASE DOMAIN-CONTAINING PROTEIN"/>
    <property type="match status" value="1"/>
</dbReference>
<reference evidence="2" key="1">
    <citation type="submission" date="2015-11" db="EMBL/GenBank/DDBJ databases">
        <title>De novo transcriptome assembly of four potential Pierce s Disease insect vectors from Arizona vineyards.</title>
        <authorList>
            <person name="Tassone E.E."/>
        </authorList>
    </citation>
    <scope>NUCLEOTIDE SEQUENCE</scope>
</reference>
<protein>
    <recommendedName>
        <fullName evidence="1">Reverse transcriptase domain-containing protein</fullName>
    </recommendedName>
</protein>
<dbReference type="Pfam" id="PF00078">
    <property type="entry name" value="RVT_1"/>
    <property type="match status" value="1"/>
</dbReference>
<dbReference type="SUPFAM" id="SSF56672">
    <property type="entry name" value="DNA/RNA polymerases"/>
    <property type="match status" value="1"/>
</dbReference>
<proteinExistence type="predicted"/>
<feature type="domain" description="Reverse transcriptase" evidence="1">
    <location>
        <begin position="126"/>
        <end position="382"/>
    </location>
</feature>
<accession>A0A1B6JYH6</accession>
<gene>
    <name evidence="2" type="ORF">g.42386</name>
</gene>